<dbReference type="Proteomes" id="UP000236162">
    <property type="component" value="Unassembled WGS sequence"/>
</dbReference>
<proteinExistence type="inferred from homology"/>
<dbReference type="RefSeq" id="WP_021732289.1">
    <property type="nucleotide sequence ID" value="NZ_AVAI01000141.1"/>
</dbReference>
<dbReference type="PANTHER" id="PTHR37300:SF1">
    <property type="entry name" value="UPF0291 PROTEIN YNZC"/>
    <property type="match status" value="1"/>
</dbReference>
<evidence type="ECO:0000313" key="3">
    <source>
        <dbReference type="EMBL" id="GBF01010.1"/>
    </source>
</evidence>
<dbReference type="HAMAP" id="MF_01103">
    <property type="entry name" value="UPF0291"/>
    <property type="match status" value="1"/>
</dbReference>
<comment type="similarity">
    <text evidence="2">Belongs to the UPF0291 family.</text>
</comment>
<dbReference type="PANTHER" id="PTHR37300">
    <property type="entry name" value="UPF0291 PROTEIN CBO2609/CLC_2481"/>
    <property type="match status" value="1"/>
</dbReference>
<name>A0ABQ0N7C5_9LACO</name>
<organism evidence="3 4">
    <name type="scientific">Lactiplantibacillus paraplantarum</name>
    <dbReference type="NCBI Taxonomy" id="60520"/>
    <lineage>
        <taxon>Bacteria</taxon>
        <taxon>Bacillati</taxon>
        <taxon>Bacillota</taxon>
        <taxon>Bacilli</taxon>
        <taxon>Lactobacillales</taxon>
        <taxon>Lactobacillaceae</taxon>
        <taxon>Lactiplantibacillus</taxon>
    </lineage>
</organism>
<reference evidence="3 4" key="1">
    <citation type="submission" date="2017-04" db="EMBL/GenBank/DDBJ databases">
        <title>In vitro and in silico characterization of Lactobacillus paraplantarum D2-1, a starter culture for soymilk fermentation.</title>
        <authorList>
            <person name="Endo A."/>
            <person name="Sasaki F."/>
            <person name="Maeno S."/>
            <person name="Kanesaki Y."/>
            <person name="Kubota E."/>
            <person name="Torres G.A."/>
            <person name="Tomita S."/>
            <person name="Nakagawa J."/>
        </authorList>
    </citation>
    <scope>NUCLEOTIDE SEQUENCE [LARGE SCALE GENOMIC DNA]</scope>
    <source>
        <strain evidence="3 4">D2-1</strain>
    </source>
</reference>
<protein>
    <recommendedName>
        <fullName evidence="2">UPF0291 protein LPPLD21_00512</fullName>
    </recommendedName>
</protein>
<keyword evidence="1 2" id="KW-0963">Cytoplasm</keyword>
<dbReference type="Gene3D" id="1.10.287.540">
    <property type="entry name" value="Helix hairpin bin"/>
    <property type="match status" value="1"/>
</dbReference>
<evidence type="ECO:0000313" key="4">
    <source>
        <dbReference type="Proteomes" id="UP000236162"/>
    </source>
</evidence>
<accession>A0ABQ0N7C5</accession>
<comment type="subcellular location">
    <subcellularLocation>
        <location evidence="2">Cytoplasm</location>
    </subcellularLocation>
</comment>
<keyword evidence="4" id="KW-1185">Reference proteome</keyword>
<dbReference type="SUPFAM" id="SSF158221">
    <property type="entry name" value="YnzC-like"/>
    <property type="match status" value="1"/>
</dbReference>
<evidence type="ECO:0000256" key="2">
    <source>
        <dbReference type="HAMAP-Rule" id="MF_01103"/>
    </source>
</evidence>
<dbReference type="EMBL" id="BDOR01000001">
    <property type="protein sequence ID" value="GBF01010.1"/>
    <property type="molecule type" value="Genomic_DNA"/>
</dbReference>
<evidence type="ECO:0000256" key="1">
    <source>
        <dbReference type="ARBA" id="ARBA00022490"/>
    </source>
</evidence>
<sequence length="85" mass="9928">MKGAATLISKELLARINELAHKAKAEGLTELEEAERQELRQKYLQEFRAGFRQQVEMLQVYDKDGKEVTPEKVRQVQRDRGLRDD</sequence>
<comment type="caution">
    <text evidence="3">The sequence shown here is derived from an EMBL/GenBank/DDBJ whole genome shotgun (WGS) entry which is preliminary data.</text>
</comment>
<gene>
    <name evidence="3" type="ORF">LPPLD21_00512</name>
</gene>
<dbReference type="Pfam" id="PF05979">
    <property type="entry name" value="DUF896"/>
    <property type="match status" value="1"/>
</dbReference>
<dbReference type="InterPro" id="IPR009242">
    <property type="entry name" value="DUF896"/>
</dbReference>
<dbReference type="GeneID" id="79807557"/>